<dbReference type="PANTHER" id="PTHR36573">
    <property type="entry name" value="INTERMEMBRANE PHOSPHOLIPID TRANSPORT SYSTEM BINDING PROTEIN MLAC"/>
    <property type="match status" value="1"/>
</dbReference>
<dbReference type="STRING" id="1121409.SAMN02745124_01865"/>
<dbReference type="InterPro" id="IPR008869">
    <property type="entry name" value="MlaC/ttg2D"/>
</dbReference>
<dbReference type="Pfam" id="PF05494">
    <property type="entry name" value="MlaC"/>
    <property type="match status" value="1"/>
</dbReference>
<feature type="signal peptide" evidence="1">
    <location>
        <begin position="1"/>
        <end position="22"/>
    </location>
</feature>
<dbReference type="OrthoDB" id="9798905at2"/>
<dbReference type="InterPro" id="IPR042245">
    <property type="entry name" value="Tgt2/MlaC_sf"/>
</dbReference>
<evidence type="ECO:0000256" key="1">
    <source>
        <dbReference type="SAM" id="SignalP"/>
    </source>
</evidence>
<dbReference type="RefSeq" id="WP_073375446.1">
    <property type="nucleotide sequence ID" value="NZ_FQXS01000009.1"/>
</dbReference>
<gene>
    <name evidence="2" type="ORF">SAMN02745124_01865</name>
</gene>
<dbReference type="PANTHER" id="PTHR36573:SF1">
    <property type="entry name" value="INTERMEMBRANE PHOSPHOLIPID TRANSPORT SYSTEM BINDING PROTEIN MLAC"/>
    <property type="match status" value="1"/>
</dbReference>
<keyword evidence="1" id="KW-0732">Signal</keyword>
<protein>
    <submittedName>
        <fullName evidence="2">Phospholipid transport system substrate-binding protein</fullName>
    </submittedName>
</protein>
<evidence type="ECO:0000313" key="3">
    <source>
        <dbReference type="Proteomes" id="UP000184139"/>
    </source>
</evidence>
<reference evidence="2 3" key="1">
    <citation type="submission" date="2016-11" db="EMBL/GenBank/DDBJ databases">
        <authorList>
            <person name="Jaros S."/>
            <person name="Januszkiewicz K."/>
            <person name="Wedrychowicz H."/>
        </authorList>
    </citation>
    <scope>NUCLEOTIDE SEQUENCE [LARGE SCALE GENOMIC DNA]</scope>
    <source>
        <strain evidence="2 3">DSM 9705</strain>
    </source>
</reference>
<organism evidence="2 3">
    <name type="scientific">Desulfofustis glycolicus DSM 9705</name>
    <dbReference type="NCBI Taxonomy" id="1121409"/>
    <lineage>
        <taxon>Bacteria</taxon>
        <taxon>Pseudomonadati</taxon>
        <taxon>Thermodesulfobacteriota</taxon>
        <taxon>Desulfobulbia</taxon>
        <taxon>Desulfobulbales</taxon>
        <taxon>Desulfocapsaceae</taxon>
        <taxon>Desulfofustis</taxon>
    </lineage>
</organism>
<proteinExistence type="predicted"/>
<dbReference type="Gene3D" id="3.10.450.710">
    <property type="entry name" value="Tgt2/MlaC"/>
    <property type="match status" value="1"/>
</dbReference>
<dbReference type="PIRSF" id="PIRSF004649">
    <property type="entry name" value="MlaC"/>
    <property type="match status" value="1"/>
</dbReference>
<feature type="chain" id="PRO_5012748164" evidence="1">
    <location>
        <begin position="23"/>
        <end position="205"/>
    </location>
</feature>
<name>A0A1M5VSC7_9BACT</name>
<sequence>MKVLHLFLAVFLVAAVPSFTPASEIGPTEQLRPTIDKVIEILVDDSLKGKENKEERRSRIMEVVTIGFDFREMSRRVLGATWHDISADQQDYFVTQMTKLLENVYIGKLETYSGQAVDFVAERVKGKRAQVTTIVEHQGQNLPIHYIMQREQDRWLVYDINIEGVSLIRNYMEQFRSILRQESFEGLLKIIEEKNQSFADNDEPA</sequence>
<accession>A0A1M5VSC7</accession>
<dbReference type="Proteomes" id="UP000184139">
    <property type="component" value="Unassembled WGS sequence"/>
</dbReference>
<keyword evidence="3" id="KW-1185">Reference proteome</keyword>
<dbReference type="EMBL" id="FQXS01000009">
    <property type="protein sequence ID" value="SHH78088.1"/>
    <property type="molecule type" value="Genomic_DNA"/>
</dbReference>
<evidence type="ECO:0000313" key="2">
    <source>
        <dbReference type="EMBL" id="SHH78088.1"/>
    </source>
</evidence>
<dbReference type="AlphaFoldDB" id="A0A1M5VSC7"/>